<accession>A0AAV6TJD3</accession>
<dbReference type="Proteomes" id="UP000827092">
    <property type="component" value="Unassembled WGS sequence"/>
</dbReference>
<sequence length="91" mass="9752">MRQKPSAAEAEVARFLLEENFFETGAQGTRKKPPSSCSNMAIHQTHLQETKTPQPCCGVPPQPPAAFLPAPRSPGPTRNLGASPARHAPPQ</sequence>
<feature type="region of interest" description="Disordered" evidence="1">
    <location>
        <begin position="48"/>
        <end position="91"/>
    </location>
</feature>
<name>A0AAV6TJD3_9ARAC</name>
<comment type="caution">
    <text evidence="2">The sequence shown here is derived from an EMBL/GenBank/DDBJ whole genome shotgun (WGS) entry which is preliminary data.</text>
</comment>
<feature type="compositionally biased region" description="Pro residues" evidence="1">
    <location>
        <begin position="58"/>
        <end position="74"/>
    </location>
</feature>
<protein>
    <submittedName>
        <fullName evidence="2">Uncharacterized protein</fullName>
    </submittedName>
</protein>
<keyword evidence="3" id="KW-1185">Reference proteome</keyword>
<organism evidence="2 3">
    <name type="scientific">Oedothorax gibbosus</name>
    <dbReference type="NCBI Taxonomy" id="931172"/>
    <lineage>
        <taxon>Eukaryota</taxon>
        <taxon>Metazoa</taxon>
        <taxon>Ecdysozoa</taxon>
        <taxon>Arthropoda</taxon>
        <taxon>Chelicerata</taxon>
        <taxon>Arachnida</taxon>
        <taxon>Araneae</taxon>
        <taxon>Araneomorphae</taxon>
        <taxon>Entelegynae</taxon>
        <taxon>Araneoidea</taxon>
        <taxon>Linyphiidae</taxon>
        <taxon>Erigoninae</taxon>
        <taxon>Oedothorax</taxon>
    </lineage>
</organism>
<evidence type="ECO:0000256" key="1">
    <source>
        <dbReference type="SAM" id="MobiDB-lite"/>
    </source>
</evidence>
<evidence type="ECO:0000313" key="3">
    <source>
        <dbReference type="Proteomes" id="UP000827092"/>
    </source>
</evidence>
<gene>
    <name evidence="2" type="ORF">JTE90_014278</name>
</gene>
<evidence type="ECO:0000313" key="2">
    <source>
        <dbReference type="EMBL" id="KAG8171656.1"/>
    </source>
</evidence>
<dbReference type="AlphaFoldDB" id="A0AAV6TJD3"/>
<proteinExistence type="predicted"/>
<dbReference type="EMBL" id="JAFNEN010003727">
    <property type="protein sequence ID" value="KAG8171656.1"/>
    <property type="molecule type" value="Genomic_DNA"/>
</dbReference>
<reference evidence="2 3" key="1">
    <citation type="journal article" date="2022" name="Nat. Ecol. Evol.">
        <title>A masculinizing supergene underlies an exaggerated male reproductive morph in a spider.</title>
        <authorList>
            <person name="Hendrickx F."/>
            <person name="De Corte Z."/>
            <person name="Sonet G."/>
            <person name="Van Belleghem S.M."/>
            <person name="Kostlbacher S."/>
            <person name="Vangestel C."/>
        </authorList>
    </citation>
    <scope>NUCLEOTIDE SEQUENCE [LARGE SCALE GENOMIC DNA]</scope>
    <source>
        <strain evidence="2">W744_W776</strain>
    </source>
</reference>